<evidence type="ECO:0000313" key="1">
    <source>
        <dbReference type="EMBL" id="MFD0786786.1"/>
    </source>
</evidence>
<reference evidence="2" key="1">
    <citation type="journal article" date="2019" name="Int. J. Syst. Evol. Microbiol.">
        <title>The Global Catalogue of Microorganisms (GCM) 10K type strain sequencing project: providing services to taxonomists for standard genome sequencing and annotation.</title>
        <authorList>
            <consortium name="The Broad Institute Genomics Platform"/>
            <consortium name="The Broad Institute Genome Sequencing Center for Infectious Disease"/>
            <person name="Wu L."/>
            <person name="Ma J."/>
        </authorList>
    </citation>
    <scope>NUCLEOTIDE SEQUENCE [LARGE SCALE GENOMIC DNA]</scope>
    <source>
        <strain evidence="2">JCM 32148</strain>
    </source>
</reference>
<evidence type="ECO:0000313" key="2">
    <source>
        <dbReference type="Proteomes" id="UP001597053"/>
    </source>
</evidence>
<dbReference type="Proteomes" id="UP001597053">
    <property type="component" value="Unassembled WGS sequence"/>
</dbReference>
<evidence type="ECO:0008006" key="3">
    <source>
        <dbReference type="Google" id="ProtNLM"/>
    </source>
</evidence>
<comment type="caution">
    <text evidence="1">The sequence shown here is derived from an EMBL/GenBank/DDBJ whole genome shotgun (WGS) entry which is preliminary data.</text>
</comment>
<dbReference type="Gene3D" id="1.10.357.10">
    <property type="entry name" value="Tetracycline Repressor, domain 2"/>
    <property type="match status" value="1"/>
</dbReference>
<organism evidence="1 2">
    <name type="scientific">Micromonospora azadirachtae</name>
    <dbReference type="NCBI Taxonomy" id="1970735"/>
    <lineage>
        <taxon>Bacteria</taxon>
        <taxon>Bacillati</taxon>
        <taxon>Actinomycetota</taxon>
        <taxon>Actinomycetes</taxon>
        <taxon>Micromonosporales</taxon>
        <taxon>Micromonosporaceae</taxon>
        <taxon>Micromonospora</taxon>
    </lineage>
</organism>
<accession>A0ABW3A857</accession>
<name>A0ABW3A857_9ACTN</name>
<dbReference type="EMBL" id="JBHTHM010001568">
    <property type="protein sequence ID" value="MFD0786786.1"/>
    <property type="molecule type" value="Genomic_DNA"/>
</dbReference>
<proteinExistence type="predicted"/>
<gene>
    <name evidence="1" type="ORF">ACFQZ8_23055</name>
</gene>
<keyword evidence="2" id="KW-1185">Reference proteome</keyword>
<sequence>MTDERRTGRRRHPGADPEKIARYLMTIAVQAAGGTTCEELQQLADAALRNRPPA</sequence>
<protein>
    <recommendedName>
        <fullName evidence="3">ANTAR domain-containing protein</fullName>
    </recommendedName>
</protein>